<dbReference type="SMART" id="SM00320">
    <property type="entry name" value="WD40"/>
    <property type="match status" value="2"/>
</dbReference>
<evidence type="ECO:0000313" key="6">
    <source>
        <dbReference type="EMBL" id="KRX08939.1"/>
    </source>
</evidence>
<dbReference type="Proteomes" id="UP000054937">
    <property type="component" value="Unassembled WGS sequence"/>
</dbReference>
<dbReference type="Gene3D" id="2.130.10.10">
    <property type="entry name" value="YVTN repeat-like/Quinoprotein amine dehydrogenase"/>
    <property type="match status" value="1"/>
</dbReference>
<protein>
    <submittedName>
        <fullName evidence="6">WD40-repeat-containing domain</fullName>
    </submittedName>
</protein>
<dbReference type="PANTHER" id="PTHR10253">
    <property type="entry name" value="POLYCOMB PROTEIN"/>
    <property type="match status" value="1"/>
</dbReference>
<dbReference type="InterPro" id="IPR001680">
    <property type="entry name" value="WD40_rpt"/>
</dbReference>
<keyword evidence="3" id="KW-0677">Repeat</keyword>
<dbReference type="EMBL" id="LDAU01000057">
    <property type="protein sequence ID" value="KRX08939.1"/>
    <property type="molecule type" value="Genomic_DNA"/>
</dbReference>
<dbReference type="InterPro" id="IPR015943">
    <property type="entry name" value="WD40/YVTN_repeat-like_dom_sf"/>
</dbReference>
<dbReference type="AlphaFoldDB" id="A0A0V0R369"/>
<keyword evidence="4" id="KW-0805">Transcription regulation</keyword>
<evidence type="ECO:0000313" key="7">
    <source>
        <dbReference type="Proteomes" id="UP000054937"/>
    </source>
</evidence>
<comment type="caution">
    <text evidence="6">The sequence shown here is derived from an EMBL/GenBank/DDBJ whole genome shotgun (WGS) entry which is preliminary data.</text>
</comment>
<evidence type="ECO:0000256" key="5">
    <source>
        <dbReference type="ARBA" id="ARBA00023163"/>
    </source>
</evidence>
<keyword evidence="2" id="KW-0853">WD repeat</keyword>
<evidence type="ECO:0000256" key="1">
    <source>
        <dbReference type="ARBA" id="ARBA00008075"/>
    </source>
</evidence>
<proteinExistence type="inferred from homology"/>
<evidence type="ECO:0000256" key="4">
    <source>
        <dbReference type="ARBA" id="ARBA00023015"/>
    </source>
</evidence>
<reference evidence="6 7" key="1">
    <citation type="journal article" date="2015" name="Sci. Rep.">
        <title>Genome of the facultative scuticociliatosis pathogen Pseudocohnilembus persalinus provides insight into its virulence through horizontal gene transfer.</title>
        <authorList>
            <person name="Xiong J."/>
            <person name="Wang G."/>
            <person name="Cheng J."/>
            <person name="Tian M."/>
            <person name="Pan X."/>
            <person name="Warren A."/>
            <person name="Jiang C."/>
            <person name="Yuan D."/>
            <person name="Miao W."/>
        </authorList>
    </citation>
    <scope>NUCLEOTIDE SEQUENCE [LARGE SCALE GENOMIC DNA]</scope>
    <source>
        <strain evidence="6">36N120E</strain>
    </source>
</reference>
<dbReference type="SUPFAM" id="SSF50978">
    <property type="entry name" value="WD40 repeat-like"/>
    <property type="match status" value="1"/>
</dbReference>
<keyword evidence="5" id="KW-0804">Transcription</keyword>
<evidence type="ECO:0000256" key="3">
    <source>
        <dbReference type="ARBA" id="ARBA00022737"/>
    </source>
</evidence>
<organism evidence="6 7">
    <name type="scientific">Pseudocohnilembus persalinus</name>
    <name type="common">Ciliate</name>
    <dbReference type="NCBI Taxonomy" id="266149"/>
    <lineage>
        <taxon>Eukaryota</taxon>
        <taxon>Sar</taxon>
        <taxon>Alveolata</taxon>
        <taxon>Ciliophora</taxon>
        <taxon>Intramacronucleata</taxon>
        <taxon>Oligohymenophorea</taxon>
        <taxon>Scuticociliatia</taxon>
        <taxon>Philasterida</taxon>
        <taxon>Pseudocohnilembidae</taxon>
        <taxon>Pseudocohnilembus</taxon>
    </lineage>
</organism>
<dbReference type="InParanoid" id="A0A0V0R369"/>
<dbReference type="InterPro" id="IPR051243">
    <property type="entry name" value="PcG_WD-repeat"/>
</dbReference>
<name>A0A0V0R369_PSEPJ</name>
<keyword evidence="7" id="KW-1185">Reference proteome</keyword>
<sequence length="477" mass="55128">MYEHVIQQLNIYPEANSSTVENQQIFQPGEILEIENMEALVISEDIVLLSVLSKNQLFIYINDLSIQLNNFEHVKTITLQYDILYEEWEESLKFEKSIYRSRAEFFAKQYKKNFGYQPKEELKVLEYQLITDKNNEDEEMIGLIVGGHLGLIYIINISNCIYNQDQNNQKTVQSYFQLHMNTITDIKAMPVNNSLGVNNIIVSGSKDGLIKITNVYTETVLGVLQEILSPYPNAQILSVNWSADGKNVIASNMSKSIHIWKISDELNEIIANSNKSHYLPKFKLPYPQKSSQFWHKNIHNDQINIYPIQTFIANNWGAISFDSDGTLIKWDYNLPSEENQQTIDQNLNILCVHNDSLNTINWDRKVAIDQFNQWAYLGDNKGNIKIYILDEIFFQQHPNSNNFQNKHIHQMEAAQALGANNSHYIKLIKLPQNLTLENNNNNQAQDQFQPGKFNFSYGFAATVNSIIIFPLIENNDQ</sequence>
<accession>A0A0V0R369</accession>
<dbReference type="InterPro" id="IPR036322">
    <property type="entry name" value="WD40_repeat_dom_sf"/>
</dbReference>
<gene>
    <name evidence="6" type="ORF">PPERSA_09043</name>
</gene>
<evidence type="ECO:0000256" key="2">
    <source>
        <dbReference type="ARBA" id="ARBA00022574"/>
    </source>
</evidence>
<comment type="similarity">
    <text evidence="1">Belongs to the WD repeat ESC family.</text>
</comment>